<name>A0ABM1QRR4_CAMSA</name>
<keyword evidence="2" id="KW-1185">Reference proteome</keyword>
<sequence length="81" mass="8881">MVSSCKCVFLVFLCLAVLLTPGEVCAKSMLKANGAEKWFAVQGPCSQFPDCNKHCRELRYPLGGECRQLETGVKLCGCIYS</sequence>
<reference evidence="3" key="2">
    <citation type="submission" date="2025-08" db="UniProtKB">
        <authorList>
            <consortium name="RefSeq"/>
        </authorList>
    </citation>
    <scope>IDENTIFICATION</scope>
    <source>
        <tissue evidence="3">Leaf</tissue>
    </source>
</reference>
<dbReference type="RefSeq" id="XP_019089452.1">
    <property type="nucleotide sequence ID" value="XM_019233907.1"/>
</dbReference>
<dbReference type="Proteomes" id="UP000694864">
    <property type="component" value="Chromosome 12"/>
</dbReference>
<organism evidence="2 3">
    <name type="scientific">Camelina sativa</name>
    <name type="common">False flax</name>
    <name type="synonym">Myagrum sativum</name>
    <dbReference type="NCBI Taxonomy" id="90675"/>
    <lineage>
        <taxon>Eukaryota</taxon>
        <taxon>Viridiplantae</taxon>
        <taxon>Streptophyta</taxon>
        <taxon>Embryophyta</taxon>
        <taxon>Tracheophyta</taxon>
        <taxon>Spermatophyta</taxon>
        <taxon>Magnoliopsida</taxon>
        <taxon>eudicotyledons</taxon>
        <taxon>Gunneridae</taxon>
        <taxon>Pentapetalae</taxon>
        <taxon>rosids</taxon>
        <taxon>malvids</taxon>
        <taxon>Brassicales</taxon>
        <taxon>Brassicaceae</taxon>
        <taxon>Camelineae</taxon>
        <taxon>Camelina</taxon>
    </lineage>
</organism>
<proteinExistence type="predicted"/>
<reference evidence="2" key="1">
    <citation type="journal article" date="2014" name="Nat. Commun.">
        <title>The emerging biofuel crop Camelina sativa retains a highly undifferentiated hexaploid genome structure.</title>
        <authorList>
            <person name="Kagale S."/>
            <person name="Koh C."/>
            <person name="Nixon J."/>
            <person name="Bollina V."/>
            <person name="Clarke W.E."/>
            <person name="Tuteja R."/>
            <person name="Spillane C."/>
            <person name="Robinson S.J."/>
            <person name="Links M.G."/>
            <person name="Clarke C."/>
            <person name="Higgins E.E."/>
            <person name="Huebert T."/>
            <person name="Sharpe A.G."/>
            <person name="Parkin I.A."/>
        </authorList>
    </citation>
    <scope>NUCLEOTIDE SEQUENCE [LARGE SCALE GENOMIC DNA]</scope>
    <source>
        <strain evidence="2">cv. DH55</strain>
    </source>
</reference>
<evidence type="ECO:0000313" key="3">
    <source>
        <dbReference type="RefSeq" id="XP_019089452.1"/>
    </source>
</evidence>
<dbReference type="GeneID" id="109128115"/>
<feature type="chain" id="PRO_5045863506" evidence="1">
    <location>
        <begin position="27"/>
        <end position="81"/>
    </location>
</feature>
<feature type="signal peptide" evidence="1">
    <location>
        <begin position="1"/>
        <end position="26"/>
    </location>
</feature>
<dbReference type="InterPro" id="IPR036574">
    <property type="entry name" value="Scorpion_toxin-like_sf"/>
</dbReference>
<gene>
    <name evidence="3" type="primary">LOC109128115</name>
</gene>
<keyword evidence="1" id="KW-0732">Signal</keyword>
<accession>A0ABM1QRR4</accession>
<evidence type="ECO:0000256" key="1">
    <source>
        <dbReference type="SAM" id="SignalP"/>
    </source>
</evidence>
<protein>
    <submittedName>
        <fullName evidence="3">Defensin-like protein 29</fullName>
    </submittedName>
</protein>
<evidence type="ECO:0000313" key="2">
    <source>
        <dbReference type="Proteomes" id="UP000694864"/>
    </source>
</evidence>
<dbReference type="Gene3D" id="3.30.30.10">
    <property type="entry name" value="Knottin, scorpion toxin-like"/>
    <property type="match status" value="1"/>
</dbReference>